<dbReference type="InterPro" id="IPR038971">
    <property type="entry name" value="SMR11/SMR16"/>
</dbReference>
<keyword evidence="3" id="KW-1185">Reference proteome</keyword>
<gene>
    <name evidence="2" type="ORF">O6P43_016430</name>
</gene>
<dbReference type="KEGG" id="qsa:O6P43_016430"/>
<evidence type="ECO:0000313" key="2">
    <source>
        <dbReference type="EMBL" id="KAJ7961025.1"/>
    </source>
</evidence>
<evidence type="ECO:0000256" key="1">
    <source>
        <dbReference type="SAM" id="MobiDB-lite"/>
    </source>
</evidence>
<dbReference type="EMBL" id="JARAOO010000007">
    <property type="protein sequence ID" value="KAJ7961025.1"/>
    <property type="molecule type" value="Genomic_DNA"/>
</dbReference>
<organism evidence="2 3">
    <name type="scientific">Quillaja saponaria</name>
    <name type="common">Soap bark tree</name>
    <dbReference type="NCBI Taxonomy" id="32244"/>
    <lineage>
        <taxon>Eukaryota</taxon>
        <taxon>Viridiplantae</taxon>
        <taxon>Streptophyta</taxon>
        <taxon>Embryophyta</taxon>
        <taxon>Tracheophyta</taxon>
        <taxon>Spermatophyta</taxon>
        <taxon>Magnoliopsida</taxon>
        <taxon>eudicotyledons</taxon>
        <taxon>Gunneridae</taxon>
        <taxon>Pentapetalae</taxon>
        <taxon>rosids</taxon>
        <taxon>fabids</taxon>
        <taxon>Fabales</taxon>
        <taxon>Quillajaceae</taxon>
        <taxon>Quillaja</taxon>
    </lineage>
</organism>
<dbReference type="AlphaFoldDB" id="A0AAD7LMT4"/>
<evidence type="ECO:0000313" key="3">
    <source>
        <dbReference type="Proteomes" id="UP001163823"/>
    </source>
</evidence>
<dbReference type="PANTHER" id="PTHR36310:SF1">
    <property type="entry name" value="CYCLIN-DEPENDENT PROTEIN KINASE INHIBITOR SMR11"/>
    <property type="match status" value="1"/>
</dbReference>
<proteinExistence type="predicted"/>
<dbReference type="Proteomes" id="UP001163823">
    <property type="component" value="Chromosome 7"/>
</dbReference>
<name>A0AAD7LMT4_QUISA</name>
<feature type="region of interest" description="Disordered" evidence="1">
    <location>
        <begin position="24"/>
        <end position="55"/>
    </location>
</feature>
<reference evidence="2" key="1">
    <citation type="journal article" date="2023" name="Science">
        <title>Elucidation of the pathway for biosynthesis of saponin adjuvants from the soapbark tree.</title>
        <authorList>
            <person name="Reed J."/>
            <person name="Orme A."/>
            <person name="El-Demerdash A."/>
            <person name="Owen C."/>
            <person name="Martin L.B.B."/>
            <person name="Misra R.C."/>
            <person name="Kikuchi S."/>
            <person name="Rejzek M."/>
            <person name="Martin A.C."/>
            <person name="Harkess A."/>
            <person name="Leebens-Mack J."/>
            <person name="Louveau T."/>
            <person name="Stephenson M.J."/>
            <person name="Osbourn A."/>
        </authorList>
    </citation>
    <scope>NUCLEOTIDE SEQUENCE</scope>
    <source>
        <strain evidence="2">S10</strain>
    </source>
</reference>
<sequence length="243" mass="26626">MDSGACTQRCHKCKDSSLKPLEKLDDISAPEANKDVPGPPEVSDGTCSLGPITPDAEREHGDFAINFQSPLTVVRKPPELACASSNCNCNNNGREFVFLNNGIPQTPKEGVFDPFAPGPEDMLRAPRCEKYLDELRSNVARRLSFDTTISVVEPENPGDDAESLSDQEMFESVYENLLEAIVLMQTEGFLAEISNIQYDAVDCKTPPLAPRLNGTTDTCPDAPLKPASKSRNIYLGLCRKLEF</sequence>
<dbReference type="EMBL" id="JARAOO010000007">
    <property type="protein sequence ID" value="KAJ7961026.1"/>
    <property type="molecule type" value="Genomic_DNA"/>
</dbReference>
<accession>A0AAD7LMT4</accession>
<protein>
    <submittedName>
        <fullName evidence="2">PR domain zinc finger protein 8, putative isoform 1</fullName>
    </submittedName>
</protein>
<dbReference type="PANTHER" id="PTHR36310">
    <property type="entry name" value="CYCLIN-DEPENDENT PROTEIN KINASE INHIBITOR SMR11"/>
    <property type="match status" value="1"/>
</dbReference>
<comment type="caution">
    <text evidence="2">The sequence shown here is derived from an EMBL/GenBank/DDBJ whole genome shotgun (WGS) entry which is preliminary data.</text>
</comment>